<keyword evidence="2" id="KW-0479">Metal-binding</keyword>
<dbReference type="PANTHER" id="PTHR45726">
    <property type="entry name" value="LEUKOTRIENE A-4 HYDROLASE"/>
    <property type="match status" value="1"/>
</dbReference>
<dbReference type="AlphaFoldDB" id="A0AAJ5RMD5"/>
<evidence type="ECO:0000259" key="3">
    <source>
        <dbReference type="Pfam" id="PF01433"/>
    </source>
</evidence>
<name>A0AAJ5RMD5_9BACI</name>
<feature type="active site" description="Proton donor" evidence="1">
    <location>
        <position position="174"/>
    </location>
</feature>
<dbReference type="GO" id="GO:0008270">
    <property type="term" value="F:zinc ion binding"/>
    <property type="evidence" value="ECO:0007669"/>
    <property type="project" value="InterPro"/>
</dbReference>
<dbReference type="Gene3D" id="1.10.390.10">
    <property type="entry name" value="Neutral Protease Domain 2"/>
    <property type="match status" value="1"/>
</dbReference>
<dbReference type="InterPro" id="IPR027268">
    <property type="entry name" value="Peptidase_M4/M1_CTD_sf"/>
</dbReference>
<sequence length="239" mass="28301">MKEIFLAILKDPILVEKEEGISIRVFGFEEKKEELYQEIVDEATSALNYFEEIMGPYPFKQLDIVLDGMGMEYPGIVTAHSIYNSGLNNSKQLKTMVVHEIAHQWFYGMISNDPYKNAWLDEGFAEFATGLFMYSKSKQNETYNSIFRIDPKRELPVNLPLDQYDESNMGSYVYGKSARKLWELFKDNGELKEAEKFLKSYYLFYRYKEVDTKEFVRFVKYYFDLKDDTLFEGWLELEK</sequence>
<evidence type="ECO:0000313" key="4">
    <source>
        <dbReference type="EMBL" id="WDV07943.1"/>
    </source>
</evidence>
<accession>A0AAJ5RMD5</accession>
<dbReference type="PANTHER" id="PTHR45726:SF3">
    <property type="entry name" value="LEUKOTRIENE A-4 HYDROLASE"/>
    <property type="match status" value="1"/>
</dbReference>
<gene>
    <name evidence="4" type="ORF">OU989_05495</name>
</gene>
<proteinExistence type="predicted"/>
<evidence type="ECO:0000256" key="2">
    <source>
        <dbReference type="PIRSR" id="PIRSR634015-3"/>
    </source>
</evidence>
<protein>
    <submittedName>
        <fullName evidence="4">M1 family aminopeptidase</fullName>
    </submittedName>
</protein>
<comment type="cofactor">
    <cofactor evidence="2">
        <name>Zn(2+)</name>
        <dbReference type="ChEBI" id="CHEBI:29105"/>
    </cofactor>
    <text evidence="2">Binds 1 zinc ion per subunit.</text>
</comment>
<reference evidence="4" key="1">
    <citation type="submission" date="2022-11" db="EMBL/GenBank/DDBJ databases">
        <title>Lysinibacillus irui.</title>
        <authorList>
            <person name="Akintayo S.O."/>
        </authorList>
    </citation>
    <scope>NUCLEOTIDE SEQUENCE</scope>
    <source>
        <strain evidence="4">IRB4-01</strain>
    </source>
</reference>
<dbReference type="InterPro" id="IPR014782">
    <property type="entry name" value="Peptidase_M1_dom"/>
</dbReference>
<feature type="binding site" evidence="2">
    <location>
        <position position="103"/>
    </location>
    <ligand>
        <name>Zn(2+)</name>
        <dbReference type="ChEBI" id="CHEBI:29105"/>
        <note>catalytic</note>
    </ligand>
</feature>
<evidence type="ECO:0000256" key="1">
    <source>
        <dbReference type="PIRSR" id="PIRSR634015-1"/>
    </source>
</evidence>
<dbReference type="InterPro" id="IPR034015">
    <property type="entry name" value="M1_LTA4H"/>
</dbReference>
<dbReference type="EMBL" id="CP113527">
    <property type="protein sequence ID" value="WDV07943.1"/>
    <property type="molecule type" value="Genomic_DNA"/>
</dbReference>
<feature type="active site" description="Proton acceptor" evidence="1">
    <location>
        <position position="100"/>
    </location>
</feature>
<dbReference type="KEGG" id="liu:OU989_05495"/>
<dbReference type="RefSeq" id="WP_274796116.1">
    <property type="nucleotide sequence ID" value="NZ_CP113527.1"/>
</dbReference>
<dbReference type="SUPFAM" id="SSF55486">
    <property type="entry name" value="Metalloproteases ('zincins'), catalytic domain"/>
    <property type="match status" value="1"/>
</dbReference>
<dbReference type="GO" id="GO:0004177">
    <property type="term" value="F:aminopeptidase activity"/>
    <property type="evidence" value="ECO:0007669"/>
    <property type="project" value="UniProtKB-KW"/>
</dbReference>
<feature type="domain" description="Peptidase M1 membrane alanine aminopeptidase" evidence="3">
    <location>
        <begin position="41"/>
        <end position="224"/>
    </location>
</feature>
<dbReference type="Proteomes" id="UP001219585">
    <property type="component" value="Chromosome"/>
</dbReference>
<organism evidence="4 5">
    <name type="scientific">Lysinibacillus irui</name>
    <dbReference type="NCBI Taxonomy" id="2998077"/>
    <lineage>
        <taxon>Bacteria</taxon>
        <taxon>Bacillati</taxon>
        <taxon>Bacillota</taxon>
        <taxon>Bacilli</taxon>
        <taxon>Bacillales</taxon>
        <taxon>Bacillaceae</taxon>
        <taxon>Lysinibacillus</taxon>
    </lineage>
</organism>
<keyword evidence="4" id="KW-0645">Protease</keyword>
<feature type="binding site" evidence="2">
    <location>
        <position position="122"/>
    </location>
    <ligand>
        <name>Zn(2+)</name>
        <dbReference type="ChEBI" id="CHEBI:29105"/>
        <note>catalytic</note>
    </ligand>
</feature>
<keyword evidence="2" id="KW-0862">Zinc</keyword>
<feature type="binding site" evidence="2">
    <location>
        <position position="99"/>
    </location>
    <ligand>
        <name>Zn(2+)</name>
        <dbReference type="ChEBI" id="CHEBI:29105"/>
        <note>catalytic</note>
    </ligand>
</feature>
<keyword evidence="4" id="KW-0378">Hydrolase</keyword>
<evidence type="ECO:0000313" key="5">
    <source>
        <dbReference type="Proteomes" id="UP001219585"/>
    </source>
</evidence>
<dbReference type="GO" id="GO:0008237">
    <property type="term" value="F:metallopeptidase activity"/>
    <property type="evidence" value="ECO:0007669"/>
    <property type="project" value="InterPro"/>
</dbReference>
<keyword evidence="4" id="KW-0031">Aminopeptidase</keyword>
<dbReference type="Pfam" id="PF01433">
    <property type="entry name" value="Peptidase_M1"/>
    <property type="match status" value="1"/>
</dbReference>